<dbReference type="InterPro" id="IPR001451">
    <property type="entry name" value="Hexapep"/>
</dbReference>
<dbReference type="FunFam" id="2.160.10.10:FF:000008">
    <property type="entry name" value="Maltose O-acetyltransferase"/>
    <property type="match status" value="1"/>
</dbReference>
<dbReference type="Proteomes" id="UP000297647">
    <property type="component" value="Unassembled WGS sequence"/>
</dbReference>
<dbReference type="PANTHER" id="PTHR23416:SF23">
    <property type="entry name" value="ACETYLTRANSFERASE C18B11.09C-RELATED"/>
    <property type="match status" value="1"/>
</dbReference>
<sequence length="186" mass="20430">MTEKEKMIAGQLYQAGDPVLEAERTQARKLLKKFNDSDPEEKEFRKSILGELLGKTGDNLWIEPPFYCDYGYNISCGDNVFFNFNCVILDVVPVSFGDRVLIGPNVQFYPATHPLDAKTRGELWEFGKEIKVGSDVWIGGGSIICPGVSIGDRAIIAAGTVVTKDVPSDVIFGGNPGKVIRENKSL</sequence>
<organism evidence="6 7">
    <name type="scientific">Algoriphagus kandeliae</name>
    <dbReference type="NCBI Taxonomy" id="2562278"/>
    <lineage>
        <taxon>Bacteria</taxon>
        <taxon>Pseudomonadati</taxon>
        <taxon>Bacteroidota</taxon>
        <taxon>Cytophagia</taxon>
        <taxon>Cytophagales</taxon>
        <taxon>Cyclobacteriaceae</taxon>
        <taxon>Algoriphagus</taxon>
    </lineage>
</organism>
<dbReference type="GO" id="GO:0016413">
    <property type="term" value="F:O-acetyltransferase activity"/>
    <property type="evidence" value="ECO:0007669"/>
    <property type="project" value="UniProtKB-ARBA"/>
</dbReference>
<evidence type="ECO:0000259" key="5">
    <source>
        <dbReference type="SMART" id="SM01266"/>
    </source>
</evidence>
<dbReference type="EMBL" id="SPSB01000005">
    <property type="protein sequence ID" value="TFV92349.1"/>
    <property type="molecule type" value="Genomic_DNA"/>
</dbReference>
<name>A0A4Y9QI57_9BACT</name>
<reference evidence="6 7" key="1">
    <citation type="submission" date="2019-03" db="EMBL/GenBank/DDBJ databases">
        <title>Algoriphagus sp. nov, a new strain isolated from root system soil of mangrove plant Kandelia.</title>
        <authorList>
            <person name="Yin Q."/>
            <person name="Wang K."/>
            <person name="Song Z."/>
        </authorList>
    </citation>
    <scope>NUCLEOTIDE SEQUENCE [LARGE SCALE GENOMIC DNA]</scope>
    <source>
        <strain evidence="6 7">XY-J91</strain>
    </source>
</reference>
<dbReference type="AlphaFoldDB" id="A0A4Y9QI57"/>
<gene>
    <name evidence="6" type="ORF">E4S40_16020</name>
</gene>
<accession>A0A4Y9QI57</accession>
<evidence type="ECO:0000256" key="4">
    <source>
        <dbReference type="ARBA" id="ARBA00023315"/>
    </source>
</evidence>
<comment type="caution">
    <text evidence="6">The sequence shown here is derived from an EMBL/GenBank/DDBJ whole genome shotgun (WGS) entry which is preliminary data.</text>
</comment>
<dbReference type="OrthoDB" id="9812571at2"/>
<dbReference type="Pfam" id="PF12464">
    <property type="entry name" value="Mac"/>
    <property type="match status" value="1"/>
</dbReference>
<dbReference type="InterPro" id="IPR051159">
    <property type="entry name" value="Hexapeptide_acetyltransf"/>
</dbReference>
<dbReference type="SUPFAM" id="SSF51161">
    <property type="entry name" value="Trimeric LpxA-like enzymes"/>
    <property type="match status" value="1"/>
</dbReference>
<dbReference type="InterPro" id="IPR011004">
    <property type="entry name" value="Trimer_LpxA-like_sf"/>
</dbReference>
<dbReference type="Pfam" id="PF00132">
    <property type="entry name" value="Hexapep"/>
    <property type="match status" value="1"/>
</dbReference>
<dbReference type="Gene3D" id="2.160.10.10">
    <property type="entry name" value="Hexapeptide repeat proteins"/>
    <property type="match status" value="1"/>
</dbReference>
<dbReference type="PROSITE" id="PS00101">
    <property type="entry name" value="HEXAPEP_TRANSFERASES"/>
    <property type="match status" value="1"/>
</dbReference>
<keyword evidence="7" id="KW-1185">Reference proteome</keyword>
<protein>
    <submittedName>
        <fullName evidence="6">Sugar O-acetyltransferase</fullName>
    </submittedName>
</protein>
<evidence type="ECO:0000256" key="3">
    <source>
        <dbReference type="ARBA" id="ARBA00022737"/>
    </source>
</evidence>
<proteinExistence type="inferred from homology"/>
<feature type="domain" description="Maltose/galactoside acetyltransferase" evidence="5">
    <location>
        <begin position="4"/>
        <end position="58"/>
    </location>
</feature>
<dbReference type="CDD" id="cd03357">
    <property type="entry name" value="LbH_MAT_GAT"/>
    <property type="match status" value="1"/>
</dbReference>
<dbReference type="SMART" id="SM01266">
    <property type="entry name" value="Mac"/>
    <property type="match status" value="1"/>
</dbReference>
<evidence type="ECO:0000256" key="1">
    <source>
        <dbReference type="ARBA" id="ARBA00007274"/>
    </source>
</evidence>
<keyword evidence="4" id="KW-0012">Acyltransferase</keyword>
<dbReference type="InterPro" id="IPR018357">
    <property type="entry name" value="Hexapep_transf_CS"/>
</dbReference>
<dbReference type="InterPro" id="IPR024688">
    <property type="entry name" value="Mac_dom"/>
</dbReference>
<keyword evidence="2 6" id="KW-0808">Transferase</keyword>
<keyword evidence="3" id="KW-0677">Repeat</keyword>
<evidence type="ECO:0000313" key="6">
    <source>
        <dbReference type="EMBL" id="TFV92349.1"/>
    </source>
</evidence>
<evidence type="ECO:0000313" key="7">
    <source>
        <dbReference type="Proteomes" id="UP000297647"/>
    </source>
</evidence>
<dbReference type="PANTHER" id="PTHR23416">
    <property type="entry name" value="SIALIC ACID SYNTHASE-RELATED"/>
    <property type="match status" value="1"/>
</dbReference>
<dbReference type="RefSeq" id="WP_135076591.1">
    <property type="nucleotide sequence ID" value="NZ_SPSB01000005.1"/>
</dbReference>
<evidence type="ECO:0000256" key="2">
    <source>
        <dbReference type="ARBA" id="ARBA00022679"/>
    </source>
</evidence>
<comment type="similarity">
    <text evidence="1">Belongs to the transferase hexapeptide repeat family.</text>
</comment>